<dbReference type="InParanoid" id="J9DNE5"/>
<evidence type="ECO:0000313" key="3">
    <source>
        <dbReference type="Proteomes" id="UP000003163"/>
    </source>
</evidence>
<dbReference type="AlphaFoldDB" id="J9DNE5"/>
<gene>
    <name evidence="2" type="ORF">EDEG_02698</name>
</gene>
<feature type="chain" id="PRO_5003822191" evidence="1">
    <location>
        <begin position="28"/>
        <end position="294"/>
    </location>
</feature>
<dbReference type="Proteomes" id="UP000003163">
    <property type="component" value="Unassembled WGS sequence"/>
</dbReference>
<protein>
    <submittedName>
        <fullName evidence="2">Uncharacterized protein</fullName>
    </submittedName>
</protein>
<dbReference type="VEuPathDB" id="MicrosporidiaDB:EDEG_02698"/>
<accession>J9DNE5</accession>
<evidence type="ECO:0000313" key="2">
    <source>
        <dbReference type="EMBL" id="EJW02912.1"/>
    </source>
</evidence>
<name>J9DNE5_EDHAE</name>
<reference evidence="3" key="2">
    <citation type="submission" date="2015-07" db="EMBL/GenBank/DDBJ databases">
        <title>Contrasting host-pathogen interactions and genome evolution in two generalist and specialist microsporidian pathogens of mosquitoes.</title>
        <authorList>
            <consortium name="The Broad Institute Genomics Platform"/>
            <consortium name="The Broad Institute Genome Sequencing Center for Infectious Disease"/>
            <person name="Cuomo C.A."/>
            <person name="Sanscrainte N.D."/>
            <person name="Goldberg J.M."/>
            <person name="Heiman D."/>
            <person name="Young S."/>
            <person name="Zeng Q."/>
            <person name="Becnel J.J."/>
            <person name="Birren B.W."/>
        </authorList>
    </citation>
    <scope>NUCLEOTIDE SEQUENCE [LARGE SCALE GENOMIC DNA]</scope>
    <source>
        <strain evidence="3">USNM 41457</strain>
    </source>
</reference>
<dbReference type="EMBL" id="AFBI03000051">
    <property type="protein sequence ID" value="EJW02912.1"/>
    <property type="molecule type" value="Genomic_DNA"/>
</dbReference>
<sequence length="294" mass="34458">MLVQNKKKTLLCLVGLLFSFLKRTCRASTPSENTTNVGSLSNEKRKLIRTKIDEYVNLNGGDWKILHDLENDRYIRFNMTYVLPIPNKRKESLLFSVGISKDITDLSDCFKFYEENLGKAMLNITPKDSEKFELLNMSGSIFDEMIKEIIVELENCEKNLCGNANSENCENQLDYSCNTEIECIKSIFYHFKKHIQVNLDTKEQKIVENLEKQNNVYSTLSSYIKKNNLNLFSKESYRDANKRQAVEKINTQVNLSFVEEKESLTVKEIFLYIYINIHKFCENCKTKQWNYLPY</sequence>
<evidence type="ECO:0000256" key="1">
    <source>
        <dbReference type="SAM" id="SignalP"/>
    </source>
</evidence>
<keyword evidence="1" id="KW-0732">Signal</keyword>
<feature type="signal peptide" evidence="1">
    <location>
        <begin position="1"/>
        <end position="27"/>
    </location>
</feature>
<reference evidence="2 3" key="1">
    <citation type="submission" date="2011-08" db="EMBL/GenBank/DDBJ databases">
        <authorList>
            <person name="Liu Z.J."/>
            <person name="Shi F.L."/>
            <person name="Lu J.Q."/>
            <person name="Li M."/>
            <person name="Wang Z.L."/>
        </authorList>
    </citation>
    <scope>NUCLEOTIDE SEQUENCE [LARGE SCALE GENOMIC DNA]</scope>
    <source>
        <strain evidence="2 3">USNM 41457</strain>
    </source>
</reference>
<proteinExistence type="predicted"/>
<organism evidence="2 3">
    <name type="scientific">Edhazardia aedis (strain USNM 41457)</name>
    <name type="common">Microsporidian parasite</name>
    <dbReference type="NCBI Taxonomy" id="1003232"/>
    <lineage>
        <taxon>Eukaryota</taxon>
        <taxon>Fungi</taxon>
        <taxon>Fungi incertae sedis</taxon>
        <taxon>Microsporidia</taxon>
        <taxon>Edhazardia</taxon>
    </lineage>
</organism>
<keyword evidence="3" id="KW-1185">Reference proteome</keyword>
<dbReference type="HOGENOM" id="CLU_946737_0_0_1"/>
<comment type="caution">
    <text evidence="2">The sequence shown here is derived from an EMBL/GenBank/DDBJ whole genome shotgun (WGS) entry which is preliminary data.</text>
</comment>